<dbReference type="CDD" id="cd07816">
    <property type="entry name" value="Bet_v1-like"/>
    <property type="match status" value="1"/>
</dbReference>
<evidence type="ECO:0000259" key="2">
    <source>
        <dbReference type="SMART" id="SM01037"/>
    </source>
</evidence>
<feature type="domain" description="Bet v I/Major latex protein" evidence="2">
    <location>
        <begin position="221"/>
        <end position="373"/>
    </location>
</feature>
<feature type="compositionally biased region" description="Polar residues" evidence="1">
    <location>
        <begin position="13"/>
        <end position="22"/>
    </location>
</feature>
<dbReference type="PANTHER" id="PTHR31907">
    <property type="entry name" value="MLP-LIKE PROTEIN 423"/>
    <property type="match status" value="1"/>
</dbReference>
<dbReference type="GO" id="GO:0006952">
    <property type="term" value="P:defense response"/>
    <property type="evidence" value="ECO:0007669"/>
    <property type="project" value="InterPro"/>
</dbReference>
<dbReference type="InterPro" id="IPR000916">
    <property type="entry name" value="Bet_v_I/MLP"/>
</dbReference>
<dbReference type="InterPro" id="IPR023393">
    <property type="entry name" value="START-like_dom_sf"/>
</dbReference>
<evidence type="ECO:0000313" key="4">
    <source>
        <dbReference type="Proteomes" id="UP001420932"/>
    </source>
</evidence>
<evidence type="ECO:0000256" key="1">
    <source>
        <dbReference type="SAM" id="MobiDB-lite"/>
    </source>
</evidence>
<comment type="caution">
    <text evidence="3">The sequence shown here is derived from an EMBL/GenBank/DDBJ whole genome shotgun (WGS) entry which is preliminary data.</text>
</comment>
<evidence type="ECO:0000313" key="3">
    <source>
        <dbReference type="EMBL" id="KAK9115274.1"/>
    </source>
</evidence>
<dbReference type="EMBL" id="JBBNAF010000009">
    <property type="protein sequence ID" value="KAK9115274.1"/>
    <property type="molecule type" value="Genomic_DNA"/>
</dbReference>
<dbReference type="Proteomes" id="UP001420932">
    <property type="component" value="Unassembled WGS sequence"/>
</dbReference>
<gene>
    <name evidence="3" type="ORF">Syun_022071</name>
</gene>
<keyword evidence="4" id="KW-1185">Reference proteome</keyword>
<protein>
    <recommendedName>
        <fullName evidence="2">Bet v I/Major latex protein domain-containing protein</fullName>
    </recommendedName>
</protein>
<feature type="region of interest" description="Disordered" evidence="1">
    <location>
        <begin position="1"/>
        <end position="23"/>
    </location>
</feature>
<dbReference type="Gene3D" id="3.30.530.20">
    <property type="match status" value="1"/>
</dbReference>
<reference evidence="3 4" key="1">
    <citation type="submission" date="2024-01" db="EMBL/GenBank/DDBJ databases">
        <title>Genome assemblies of Stephania.</title>
        <authorList>
            <person name="Yang L."/>
        </authorList>
    </citation>
    <scope>NUCLEOTIDE SEQUENCE [LARGE SCALE GENOMIC DNA]</scope>
    <source>
        <strain evidence="3">YNDBR</strain>
        <tissue evidence="3">Leaf</tissue>
    </source>
</reference>
<dbReference type="InterPro" id="IPR051761">
    <property type="entry name" value="MLP-like_ligand-binding"/>
</dbReference>
<name>A0AAP0IGT1_9MAGN</name>
<dbReference type="AlphaFoldDB" id="A0AAP0IGT1"/>
<dbReference type="Pfam" id="PF00407">
    <property type="entry name" value="Bet_v_1"/>
    <property type="match status" value="1"/>
</dbReference>
<proteinExistence type="predicted"/>
<sequence length="373" mass="42290">MQTNPPVADLVSDPTQEGQTPTRARLTDIRPVLDRTREDIIQELQKGRLALSQGQIQGGDTPHPVRARPELDFDHYELIRDTPAPQNKATIEPEDQSYTDTVLEIIDEAILTHLFAQPPEVDIVAAEMNKQPGVVRNQDTILNGEPIPQQPTCIPNAANTGATMEPEEQAMAVPVHTHQNQSANTLQKCGIQIKKNQDKEASVRKELQKSRSEINYESSWLVAKKIEKEFEVRCPVDKMYEFYRYNIAQFTKILPEHYKSCQLLEGDGKGYGTVRLWTYTLGGPEVMVAKEAFKAIDDANKTITYRIFDADLNRMYKSFDIVVKVVPKANGSGSLVKFHILYEKEHEDHPHPHPYLEMFSKVTNAIDSHLHKP</sequence>
<organism evidence="3 4">
    <name type="scientific">Stephania yunnanensis</name>
    <dbReference type="NCBI Taxonomy" id="152371"/>
    <lineage>
        <taxon>Eukaryota</taxon>
        <taxon>Viridiplantae</taxon>
        <taxon>Streptophyta</taxon>
        <taxon>Embryophyta</taxon>
        <taxon>Tracheophyta</taxon>
        <taxon>Spermatophyta</taxon>
        <taxon>Magnoliopsida</taxon>
        <taxon>Ranunculales</taxon>
        <taxon>Menispermaceae</taxon>
        <taxon>Menispermoideae</taxon>
        <taxon>Cissampelideae</taxon>
        <taxon>Stephania</taxon>
    </lineage>
</organism>
<accession>A0AAP0IGT1</accession>
<dbReference type="SUPFAM" id="SSF55961">
    <property type="entry name" value="Bet v1-like"/>
    <property type="match status" value="1"/>
</dbReference>
<dbReference type="SMART" id="SM01037">
    <property type="entry name" value="Bet_v_1"/>
    <property type="match status" value="1"/>
</dbReference>